<protein>
    <recommendedName>
        <fullName evidence="2">Amidohydrolase-related domain-containing protein</fullName>
    </recommendedName>
</protein>
<name>A0ABQ8WE94_PENCH</name>
<dbReference type="PANTHER" id="PTHR43794:SF11">
    <property type="entry name" value="AMIDOHYDROLASE-RELATED DOMAIN-CONTAINING PROTEIN"/>
    <property type="match status" value="1"/>
</dbReference>
<feature type="domain" description="Amidohydrolase-related" evidence="2">
    <location>
        <begin position="1"/>
        <end position="64"/>
    </location>
</feature>
<sequence length="92" mass="9825">MATLGGAELMNVESLIGSVVPGKKADLVVFRCDDYDTVPVVNPIGTVAFHTSPKNIDTVIVDGTLSSVMVSFLLDQAAKVDMEKTELLFLLI</sequence>
<evidence type="ECO:0000256" key="1">
    <source>
        <dbReference type="ARBA" id="ARBA00022801"/>
    </source>
</evidence>
<accession>A0ABQ8WE94</accession>
<dbReference type="InterPro" id="IPR006680">
    <property type="entry name" value="Amidohydro-rel"/>
</dbReference>
<evidence type="ECO:0000313" key="3">
    <source>
        <dbReference type="EMBL" id="KAJ5264874.1"/>
    </source>
</evidence>
<dbReference type="Gene3D" id="3.20.20.140">
    <property type="entry name" value="Metal-dependent hydrolases"/>
    <property type="match status" value="1"/>
</dbReference>
<dbReference type="Proteomes" id="UP001220256">
    <property type="component" value="Unassembled WGS sequence"/>
</dbReference>
<dbReference type="SUPFAM" id="SSF51338">
    <property type="entry name" value="Composite domain of metallo-dependent hydrolases"/>
    <property type="match status" value="1"/>
</dbReference>
<comment type="caution">
    <text evidence="3">The sequence shown here is derived from an EMBL/GenBank/DDBJ whole genome shotgun (WGS) entry which is preliminary data.</text>
</comment>
<dbReference type="InterPro" id="IPR011059">
    <property type="entry name" value="Metal-dep_hydrolase_composite"/>
</dbReference>
<keyword evidence="4" id="KW-1185">Reference proteome</keyword>
<dbReference type="PANTHER" id="PTHR43794">
    <property type="entry name" value="AMINOHYDROLASE SSNA-RELATED"/>
    <property type="match status" value="1"/>
</dbReference>
<evidence type="ECO:0000259" key="2">
    <source>
        <dbReference type="Pfam" id="PF01979"/>
    </source>
</evidence>
<dbReference type="Gene3D" id="2.30.40.10">
    <property type="entry name" value="Urease, subunit C, domain 1"/>
    <property type="match status" value="1"/>
</dbReference>
<keyword evidence="1" id="KW-0378">Hydrolase</keyword>
<dbReference type="EMBL" id="JAPVEB010000004">
    <property type="protein sequence ID" value="KAJ5264874.1"/>
    <property type="molecule type" value="Genomic_DNA"/>
</dbReference>
<evidence type="ECO:0000313" key="4">
    <source>
        <dbReference type="Proteomes" id="UP001220256"/>
    </source>
</evidence>
<organism evidence="3 4">
    <name type="scientific">Penicillium chrysogenum</name>
    <name type="common">Penicillium notatum</name>
    <dbReference type="NCBI Taxonomy" id="5076"/>
    <lineage>
        <taxon>Eukaryota</taxon>
        <taxon>Fungi</taxon>
        <taxon>Dikarya</taxon>
        <taxon>Ascomycota</taxon>
        <taxon>Pezizomycotina</taxon>
        <taxon>Eurotiomycetes</taxon>
        <taxon>Eurotiomycetidae</taxon>
        <taxon>Eurotiales</taxon>
        <taxon>Aspergillaceae</taxon>
        <taxon>Penicillium</taxon>
        <taxon>Penicillium chrysogenum species complex</taxon>
    </lineage>
</organism>
<gene>
    <name evidence="3" type="ORF">N7505_007667</name>
</gene>
<proteinExistence type="predicted"/>
<dbReference type="Pfam" id="PF01979">
    <property type="entry name" value="Amidohydro_1"/>
    <property type="match status" value="1"/>
</dbReference>
<reference evidence="3 4" key="1">
    <citation type="journal article" date="2023" name="IMA Fungus">
        <title>Comparative genomic study of the Penicillium genus elucidates a diverse pangenome and 15 lateral gene transfer events.</title>
        <authorList>
            <person name="Petersen C."/>
            <person name="Sorensen T."/>
            <person name="Nielsen M.R."/>
            <person name="Sondergaard T.E."/>
            <person name="Sorensen J.L."/>
            <person name="Fitzpatrick D.A."/>
            <person name="Frisvad J.C."/>
            <person name="Nielsen K.L."/>
        </authorList>
    </citation>
    <scope>NUCLEOTIDE SEQUENCE [LARGE SCALE GENOMIC DNA]</scope>
    <source>
        <strain evidence="3 4">IBT 3361</strain>
    </source>
</reference>
<dbReference type="InterPro" id="IPR050287">
    <property type="entry name" value="MTA/SAH_deaminase"/>
</dbReference>